<dbReference type="GO" id="GO:0032259">
    <property type="term" value="P:methylation"/>
    <property type="evidence" value="ECO:0007669"/>
    <property type="project" value="UniProtKB-KW"/>
</dbReference>
<keyword evidence="6" id="KW-1185">Reference proteome</keyword>
<dbReference type="Pfam" id="PF01209">
    <property type="entry name" value="Ubie_methyltran"/>
    <property type="match status" value="1"/>
</dbReference>
<comment type="caution">
    <text evidence="4">Lacks conserved residue(s) required for the propagation of feature annotation.</text>
</comment>
<organism evidence="5 6">
    <name type="scientific">Thermoleophilum album</name>
    <dbReference type="NCBI Taxonomy" id="29539"/>
    <lineage>
        <taxon>Bacteria</taxon>
        <taxon>Bacillati</taxon>
        <taxon>Actinomycetota</taxon>
        <taxon>Thermoleophilia</taxon>
        <taxon>Thermoleophilales</taxon>
        <taxon>Thermoleophilaceae</taxon>
        <taxon>Thermoleophilum</taxon>
    </lineage>
</organism>
<dbReference type="PROSITE" id="PS51608">
    <property type="entry name" value="SAM_MT_UBIE"/>
    <property type="match status" value="1"/>
</dbReference>
<dbReference type="InterPro" id="IPR029063">
    <property type="entry name" value="SAM-dependent_MTases_sf"/>
</dbReference>
<evidence type="ECO:0000256" key="3">
    <source>
        <dbReference type="ARBA" id="ARBA00022691"/>
    </source>
</evidence>
<dbReference type="GO" id="GO:0043770">
    <property type="term" value="F:demethylmenaquinone methyltransferase activity"/>
    <property type="evidence" value="ECO:0007669"/>
    <property type="project" value="UniProtKB-UniRule"/>
</dbReference>
<dbReference type="UniPathway" id="UPA00079">
    <property type="reaction ID" value="UER00169"/>
</dbReference>
<dbReference type="STRING" id="29539.SAMN02745716_0681"/>
<keyword evidence="2 4" id="KW-0808">Transferase</keyword>
<dbReference type="PROSITE" id="PS01184">
    <property type="entry name" value="UBIE_2"/>
    <property type="match status" value="1"/>
</dbReference>
<gene>
    <name evidence="4" type="primary">menG</name>
    <name evidence="5" type="ORF">SAMN02745716_0681</name>
</gene>
<evidence type="ECO:0000313" key="5">
    <source>
        <dbReference type="EMBL" id="SEH11173.1"/>
    </source>
</evidence>
<name>A0A1H6FMW8_THEAL</name>
<comment type="similarity">
    <text evidence="4">Belongs to the class I-like SAM-binding methyltransferase superfamily. MenG/UbiE family.</text>
</comment>
<protein>
    <recommendedName>
        <fullName evidence="4">Demethylmenaquinone methyltransferase</fullName>
        <ecNumber evidence="4">2.1.1.163</ecNumber>
    </recommendedName>
</protein>
<dbReference type="NCBIfam" id="NF001244">
    <property type="entry name" value="PRK00216.1-5"/>
    <property type="match status" value="1"/>
</dbReference>
<dbReference type="SUPFAM" id="SSF53335">
    <property type="entry name" value="S-adenosyl-L-methionine-dependent methyltransferases"/>
    <property type="match status" value="1"/>
</dbReference>
<dbReference type="HAMAP" id="MF_01813">
    <property type="entry name" value="MenG_UbiE_methyltr"/>
    <property type="match status" value="1"/>
</dbReference>
<feature type="binding site" evidence="4">
    <location>
        <begin position="108"/>
        <end position="109"/>
    </location>
    <ligand>
        <name>S-adenosyl-L-methionine</name>
        <dbReference type="ChEBI" id="CHEBI:59789"/>
    </ligand>
</feature>
<dbReference type="InterPro" id="IPR023576">
    <property type="entry name" value="UbiE/COQ5_MeTrFase_CS"/>
</dbReference>
<evidence type="ECO:0000256" key="4">
    <source>
        <dbReference type="HAMAP-Rule" id="MF_01813"/>
    </source>
</evidence>
<evidence type="ECO:0000313" key="6">
    <source>
        <dbReference type="Proteomes" id="UP000222056"/>
    </source>
</evidence>
<dbReference type="CDD" id="cd02440">
    <property type="entry name" value="AdoMet_MTases"/>
    <property type="match status" value="1"/>
</dbReference>
<keyword evidence="1 4" id="KW-0489">Methyltransferase</keyword>
<feature type="binding site" evidence="4">
    <location>
        <position position="86"/>
    </location>
    <ligand>
        <name>S-adenosyl-L-methionine</name>
        <dbReference type="ChEBI" id="CHEBI:59789"/>
    </ligand>
</feature>
<dbReference type="PANTHER" id="PTHR43591:SF24">
    <property type="entry name" value="2-METHOXY-6-POLYPRENYL-1,4-BENZOQUINOL METHYLASE, MITOCHONDRIAL"/>
    <property type="match status" value="1"/>
</dbReference>
<dbReference type="Proteomes" id="UP000222056">
    <property type="component" value="Unassembled WGS sequence"/>
</dbReference>
<accession>A0A1H6FMW8</accession>
<proteinExistence type="inferred from homology"/>
<comment type="function">
    <text evidence="4">Methyltransferase required for the conversion of demethylmenaquinol (DMKH2) to menaquinol (MKH2).</text>
</comment>
<reference evidence="6" key="1">
    <citation type="submission" date="2016-10" db="EMBL/GenBank/DDBJ databases">
        <authorList>
            <person name="Varghese N."/>
            <person name="Submissions S."/>
        </authorList>
    </citation>
    <scope>NUCLEOTIDE SEQUENCE [LARGE SCALE GENOMIC DNA]</scope>
    <source>
        <strain evidence="6">ATCC 35263</strain>
    </source>
</reference>
<dbReference type="EMBL" id="FNWJ01000001">
    <property type="protein sequence ID" value="SEH11173.1"/>
    <property type="molecule type" value="Genomic_DNA"/>
</dbReference>
<comment type="pathway">
    <text evidence="4">Quinol/quinone metabolism; menaquinone biosynthesis; menaquinol from 1,4-dihydroxy-2-naphthoate: step 2/2.</text>
</comment>
<comment type="catalytic activity">
    <reaction evidence="4">
        <text>a 2-demethylmenaquinol + S-adenosyl-L-methionine = a menaquinol + S-adenosyl-L-homocysteine + H(+)</text>
        <dbReference type="Rhea" id="RHEA:42640"/>
        <dbReference type="Rhea" id="RHEA-COMP:9539"/>
        <dbReference type="Rhea" id="RHEA-COMP:9563"/>
        <dbReference type="ChEBI" id="CHEBI:15378"/>
        <dbReference type="ChEBI" id="CHEBI:18151"/>
        <dbReference type="ChEBI" id="CHEBI:55437"/>
        <dbReference type="ChEBI" id="CHEBI:57856"/>
        <dbReference type="ChEBI" id="CHEBI:59789"/>
        <dbReference type="EC" id="2.1.1.163"/>
    </reaction>
</comment>
<evidence type="ECO:0000256" key="1">
    <source>
        <dbReference type="ARBA" id="ARBA00022603"/>
    </source>
</evidence>
<dbReference type="InterPro" id="IPR004033">
    <property type="entry name" value="UbiE/COQ5_MeTrFase"/>
</dbReference>
<dbReference type="Gene3D" id="3.40.50.150">
    <property type="entry name" value="Vaccinia Virus protein VP39"/>
    <property type="match status" value="1"/>
</dbReference>
<keyword evidence="3 4" id="KW-0949">S-adenosyl-L-methionine</keyword>
<evidence type="ECO:0000256" key="2">
    <source>
        <dbReference type="ARBA" id="ARBA00022679"/>
    </source>
</evidence>
<dbReference type="PANTHER" id="PTHR43591">
    <property type="entry name" value="METHYLTRANSFERASE"/>
    <property type="match status" value="1"/>
</dbReference>
<dbReference type="AlphaFoldDB" id="A0A1H6FMW8"/>
<feature type="binding site" evidence="4">
    <location>
        <position position="65"/>
    </location>
    <ligand>
        <name>S-adenosyl-L-methionine</name>
        <dbReference type="ChEBI" id="CHEBI:59789"/>
    </ligand>
</feature>
<keyword evidence="4" id="KW-0474">Menaquinone biosynthesis</keyword>
<sequence length="235" mass="26080">MSRQRSGAGRLPEAEVRSMFDRIAGVYDRMNRLMTAGLDQRWRERAADLAALADGDRALDVACGTGDLALALRRRVAPSGQVVGLDFSERMLEIARRKDPAIEWVRGNALQLPFADRSFDAVTVGFGVRNFADRRRGLAEMARVLKPGGRLVILEISRPRRGLGRALHALWFERAVPLLGRLARNPDAYSYLPNSVRRFPSPAELAAELAAVGLARIRWIETARGMIAIHVGERT</sequence>
<dbReference type="EC" id="2.1.1.163" evidence="4"/>
<dbReference type="GO" id="GO:0009234">
    <property type="term" value="P:menaquinone biosynthetic process"/>
    <property type="evidence" value="ECO:0007669"/>
    <property type="project" value="UniProtKB-UniRule"/>
</dbReference>
<dbReference type="NCBIfam" id="TIGR01934">
    <property type="entry name" value="MenG_MenH_UbiE"/>
    <property type="match status" value="1"/>
</dbReference>
<dbReference type="RefSeq" id="WP_218138228.1">
    <property type="nucleotide sequence ID" value="NZ_FNWJ01000001.1"/>
</dbReference>